<dbReference type="Proteomes" id="UP000298285">
    <property type="component" value="Unassembled WGS sequence"/>
</dbReference>
<organism evidence="1 2">
    <name type="scientific">Dysgonomonas mossii</name>
    <dbReference type="NCBI Taxonomy" id="163665"/>
    <lineage>
        <taxon>Bacteria</taxon>
        <taxon>Pseudomonadati</taxon>
        <taxon>Bacteroidota</taxon>
        <taxon>Bacteroidia</taxon>
        <taxon>Bacteroidales</taxon>
        <taxon>Dysgonomonadaceae</taxon>
        <taxon>Dysgonomonas</taxon>
    </lineage>
</organism>
<evidence type="ECO:0000313" key="2">
    <source>
        <dbReference type="Proteomes" id="UP000298285"/>
    </source>
</evidence>
<dbReference type="AlphaFoldDB" id="A0A4Y9IPP9"/>
<sequence length="121" mass="13984">MKQGIELNNKDYKVIARHIMQAIQLDNGYGHVEGISYPDKWVSKLSKSLQIFFEANPDKFTDEDVENISLGGYDENLEIYGDLIGWSELDKVLNDYFDEGMGVGIVEEKPRIMHTYHRVKK</sequence>
<name>A0A4Y9IPP9_9BACT</name>
<evidence type="ECO:0000313" key="1">
    <source>
        <dbReference type="EMBL" id="TFU90483.1"/>
    </source>
</evidence>
<proteinExistence type="predicted"/>
<gene>
    <name evidence="1" type="ORF">E4T88_00460</name>
</gene>
<reference evidence="1 2" key="1">
    <citation type="submission" date="2019-03" db="EMBL/GenBank/DDBJ databases">
        <title>Diversity of the mouse oral microbiome.</title>
        <authorList>
            <person name="Joseph S."/>
            <person name="Aduse-Opoku J."/>
            <person name="Curtis M."/>
            <person name="Wade W."/>
            <person name="Hashim A."/>
        </authorList>
    </citation>
    <scope>NUCLEOTIDE SEQUENCE [LARGE SCALE GENOMIC DNA]</scope>
    <source>
        <strain evidence="1 2">P11</strain>
    </source>
</reference>
<accession>A0A4Y9IPP9</accession>
<dbReference type="EMBL" id="SPPK01000001">
    <property type="protein sequence ID" value="TFU90483.1"/>
    <property type="molecule type" value="Genomic_DNA"/>
</dbReference>
<dbReference type="RefSeq" id="WP_135103519.1">
    <property type="nucleotide sequence ID" value="NZ_JADGKW010000001.1"/>
</dbReference>
<protein>
    <submittedName>
        <fullName evidence="1">Uncharacterized protein</fullName>
    </submittedName>
</protein>
<comment type="caution">
    <text evidence="1">The sequence shown here is derived from an EMBL/GenBank/DDBJ whole genome shotgun (WGS) entry which is preliminary data.</text>
</comment>